<dbReference type="Gene3D" id="4.10.60.10">
    <property type="entry name" value="Zinc finger, CCHC-type"/>
    <property type="match status" value="4"/>
</dbReference>
<keyword evidence="1" id="KW-0863">Zinc-finger</keyword>
<dbReference type="InterPro" id="IPR042509">
    <property type="entry name" value="ZCCHC3"/>
</dbReference>
<evidence type="ECO:0000259" key="3">
    <source>
        <dbReference type="PROSITE" id="PS50158"/>
    </source>
</evidence>
<feature type="domain" description="CCHC-type" evidence="3">
    <location>
        <begin position="320"/>
        <end position="335"/>
    </location>
</feature>
<feature type="domain" description="CCHC-type" evidence="3">
    <location>
        <begin position="365"/>
        <end position="380"/>
    </location>
</feature>
<dbReference type="GO" id="GO:0003690">
    <property type="term" value="F:double-stranded DNA binding"/>
    <property type="evidence" value="ECO:0007669"/>
    <property type="project" value="InterPro"/>
</dbReference>
<evidence type="ECO:0000256" key="2">
    <source>
        <dbReference type="SAM" id="MobiDB-lite"/>
    </source>
</evidence>
<feature type="domain" description="CCHC-type" evidence="3">
    <location>
        <begin position="254"/>
        <end position="267"/>
    </location>
</feature>
<gene>
    <name evidence="4" type="ORF">ZT1A5_G471</name>
</gene>
<dbReference type="SUPFAM" id="SSF57756">
    <property type="entry name" value="Retrovirus zinc finger-like domains"/>
    <property type="match status" value="3"/>
</dbReference>
<feature type="domain" description="CCHC-type" evidence="3">
    <location>
        <begin position="60"/>
        <end position="73"/>
    </location>
</feature>
<accession>A0A1Y6L3P3</accession>
<dbReference type="GO" id="GO:0008270">
    <property type="term" value="F:zinc ion binding"/>
    <property type="evidence" value="ECO:0007669"/>
    <property type="project" value="UniProtKB-KW"/>
</dbReference>
<dbReference type="AlphaFoldDB" id="A0A1Y6L3P3"/>
<evidence type="ECO:0000256" key="1">
    <source>
        <dbReference type="PROSITE-ProRule" id="PRU00047"/>
    </source>
</evidence>
<dbReference type="Proteomes" id="UP000215453">
    <property type="component" value="Chromosome 1"/>
</dbReference>
<proteinExistence type="predicted"/>
<evidence type="ECO:0000313" key="5">
    <source>
        <dbReference type="Proteomes" id="UP000215453"/>
    </source>
</evidence>
<protein>
    <recommendedName>
        <fullName evidence="3">CCHC-type domain-containing protein</fullName>
    </recommendedName>
</protein>
<sequence>MGSATWDDTPAPAADNSWKMDSGADDGAWKPDEPAEENGFSADNISKHHDGDFKAADGGCRRCGEDGHFARDCHNICAACKGEGHSAENCEVNRMHAMFADMKIEEVSSDEAWNNVVAADKEKDVDDIRRAVFAYAKAFPELTLVGLEATFREADFNTFLIAKEQEVSDTHTIVNFQGKPDQKYVLSFQFSARPRRVKFSEGWPTTPEENIERLAEAGVVMDGFVQKCRNCEQIGHLASACEEEKREVVSAMTCANCNESGHRARDCQAERKTAKSGCRNCGSDEHQAKECTEPRSAEGVECKLCNEIGHFSKDCALNVCRHCQEPGHKAADCSNERVMKCRNCDAIGHMSKECKLRTDWSRVTCTQCGDKGHSYRRCKQPVKEADADAEEDGAGASGGDAGWEDAAPASGGGGGGWEDAAPAADSSGGGW</sequence>
<feature type="region of interest" description="Disordered" evidence="2">
    <location>
        <begin position="386"/>
        <end position="431"/>
    </location>
</feature>
<feature type="domain" description="CCHC-type" evidence="3">
    <location>
        <begin position="302"/>
        <end position="315"/>
    </location>
</feature>
<name>A0A1Y6L3P3_ZYMTR</name>
<organism evidence="4 5">
    <name type="scientific">Zymoseptoria tritici ST99CH_1A5</name>
    <dbReference type="NCBI Taxonomy" id="1276529"/>
    <lineage>
        <taxon>Eukaryota</taxon>
        <taxon>Fungi</taxon>
        <taxon>Dikarya</taxon>
        <taxon>Ascomycota</taxon>
        <taxon>Pezizomycotina</taxon>
        <taxon>Dothideomycetes</taxon>
        <taxon>Dothideomycetidae</taxon>
        <taxon>Mycosphaerellales</taxon>
        <taxon>Mycosphaerellaceae</taxon>
        <taxon>Zymoseptoria</taxon>
    </lineage>
</organism>
<dbReference type="GO" id="GO:0003723">
    <property type="term" value="F:RNA binding"/>
    <property type="evidence" value="ECO:0007669"/>
    <property type="project" value="InterPro"/>
</dbReference>
<feature type="compositionally biased region" description="Low complexity" evidence="2">
    <location>
        <begin position="418"/>
        <end position="431"/>
    </location>
</feature>
<dbReference type="SMART" id="SM00343">
    <property type="entry name" value="ZnF_C2HC"/>
    <property type="match status" value="9"/>
</dbReference>
<keyword evidence="1" id="KW-0862">Zinc</keyword>
<keyword evidence="1" id="KW-0479">Metal-binding</keyword>
<evidence type="ECO:0000313" key="4">
    <source>
        <dbReference type="EMBL" id="SMY19036.1"/>
    </source>
</evidence>
<feature type="compositionally biased region" description="Low complexity" evidence="2">
    <location>
        <begin position="1"/>
        <end position="15"/>
    </location>
</feature>
<dbReference type="PANTHER" id="PTHR22639:SF3">
    <property type="entry name" value="ZINC FINGER CCHC DOMAIN-CONTAINING PROTEIN 3"/>
    <property type="match status" value="1"/>
</dbReference>
<dbReference type="PROSITE" id="PS50158">
    <property type="entry name" value="ZF_CCHC"/>
    <property type="match status" value="6"/>
</dbReference>
<feature type="domain" description="CCHC-type" evidence="3">
    <location>
        <begin position="340"/>
        <end position="355"/>
    </location>
</feature>
<feature type="region of interest" description="Disordered" evidence="2">
    <location>
        <begin position="1"/>
        <end position="47"/>
    </location>
</feature>
<dbReference type="InterPro" id="IPR036875">
    <property type="entry name" value="Znf_CCHC_sf"/>
</dbReference>
<dbReference type="InterPro" id="IPR001878">
    <property type="entry name" value="Znf_CCHC"/>
</dbReference>
<dbReference type="EMBL" id="LT882676">
    <property type="protein sequence ID" value="SMY19036.1"/>
    <property type="molecule type" value="Genomic_DNA"/>
</dbReference>
<dbReference type="PANTHER" id="PTHR22639">
    <property type="entry name" value="GAG-RELATED PROTEIN"/>
    <property type="match status" value="1"/>
</dbReference>
<reference evidence="4 5" key="1">
    <citation type="submission" date="2016-10" db="EMBL/GenBank/DDBJ databases">
        <authorList>
            <person name="Varghese N."/>
        </authorList>
    </citation>
    <scope>NUCLEOTIDE SEQUENCE [LARGE SCALE GENOMIC DNA]</scope>
</reference>
<dbReference type="Pfam" id="PF00098">
    <property type="entry name" value="zf-CCHC"/>
    <property type="match status" value="7"/>
</dbReference>